<dbReference type="InterPro" id="IPR011009">
    <property type="entry name" value="Kinase-like_dom_sf"/>
</dbReference>
<dbReference type="GO" id="GO:0016301">
    <property type="term" value="F:kinase activity"/>
    <property type="evidence" value="ECO:0007669"/>
    <property type="project" value="UniProtKB-KW"/>
</dbReference>
<name>A0A7Y9JB76_9ACTN</name>
<evidence type="ECO:0000313" key="2">
    <source>
        <dbReference type="EMBL" id="NYD41916.1"/>
    </source>
</evidence>
<keyword evidence="2" id="KW-0418">Kinase</keyword>
<dbReference type="Pfam" id="PF01636">
    <property type="entry name" value="APH"/>
    <property type="match status" value="1"/>
</dbReference>
<comment type="caution">
    <text evidence="2">The sequence shown here is derived from an EMBL/GenBank/DDBJ whole genome shotgun (WGS) entry which is preliminary data.</text>
</comment>
<dbReference type="Gene3D" id="3.30.200.20">
    <property type="entry name" value="Phosphorylase Kinase, domain 1"/>
    <property type="match status" value="1"/>
</dbReference>
<dbReference type="PANTHER" id="PTHR21310">
    <property type="entry name" value="AMINOGLYCOSIDE PHOSPHOTRANSFERASE-RELATED-RELATED"/>
    <property type="match status" value="1"/>
</dbReference>
<dbReference type="EMBL" id="JACCBG010000001">
    <property type="protein sequence ID" value="NYD41916.1"/>
    <property type="molecule type" value="Genomic_DNA"/>
</dbReference>
<dbReference type="SUPFAM" id="SSF56112">
    <property type="entry name" value="Protein kinase-like (PK-like)"/>
    <property type="match status" value="1"/>
</dbReference>
<keyword evidence="2" id="KW-0808">Transferase</keyword>
<sequence length="319" mass="34886">MTQARMHADEVVATAGQVRSLLSQQFPRWADLPIVPVPIGGSDHALFRLGEELIARMPRIGAASHQADSDRRWLPYLAPQLPLSVPAPLAVGEPGADYPFRWSVAPWLPGENPQPDNLDLERAAADLAGFVRALRAIDPSAGPRKTGTTRGTPLAGLDGYVQESLRILDDRVDQDLMRDIWSDALAATPYDGPGCWMHGDLLSGNLLCAERRLTAVIDFGALGVGDPAPDLTPAWTLFDADARETYRHALGCDDDEWRRGRGWALAPALGGLEYYWDTFPLYRDLAQRTIRAVSAEFLTRPAVGEPNGYRGREASGDQL</sequence>
<feature type="domain" description="Aminoglycoside phosphotransferase" evidence="1">
    <location>
        <begin position="40"/>
        <end position="263"/>
    </location>
</feature>
<reference evidence="2 3" key="1">
    <citation type="submission" date="2020-07" db="EMBL/GenBank/DDBJ databases">
        <title>Sequencing the genomes of 1000 actinobacteria strains.</title>
        <authorList>
            <person name="Klenk H.-P."/>
        </authorList>
    </citation>
    <scope>NUCLEOTIDE SEQUENCE [LARGE SCALE GENOMIC DNA]</scope>
    <source>
        <strain evidence="2 3">DSM 21350</strain>
    </source>
</reference>
<dbReference type="Proteomes" id="UP000535511">
    <property type="component" value="Unassembled WGS sequence"/>
</dbReference>
<keyword evidence="3" id="KW-1185">Reference proteome</keyword>
<organism evidence="2 3">
    <name type="scientific">Nocardioides panaciterrulae</name>
    <dbReference type="NCBI Taxonomy" id="661492"/>
    <lineage>
        <taxon>Bacteria</taxon>
        <taxon>Bacillati</taxon>
        <taxon>Actinomycetota</taxon>
        <taxon>Actinomycetes</taxon>
        <taxon>Propionibacteriales</taxon>
        <taxon>Nocardioidaceae</taxon>
        <taxon>Nocardioides</taxon>
    </lineage>
</organism>
<evidence type="ECO:0000259" key="1">
    <source>
        <dbReference type="Pfam" id="PF01636"/>
    </source>
</evidence>
<dbReference type="PANTHER" id="PTHR21310:SF42">
    <property type="entry name" value="BIFUNCTIONAL AAC_APH"/>
    <property type="match status" value="1"/>
</dbReference>
<dbReference type="AlphaFoldDB" id="A0A7Y9JB76"/>
<evidence type="ECO:0000313" key="3">
    <source>
        <dbReference type="Proteomes" id="UP000535511"/>
    </source>
</evidence>
<dbReference type="Gene3D" id="3.90.1200.10">
    <property type="match status" value="1"/>
</dbReference>
<dbReference type="InterPro" id="IPR002575">
    <property type="entry name" value="Aminoglycoside_PTrfase"/>
</dbReference>
<accession>A0A7Y9JB76</accession>
<protein>
    <submittedName>
        <fullName evidence="2">Aminoglycoside phosphotransferase (APT) family kinase protein</fullName>
    </submittedName>
</protein>
<gene>
    <name evidence="2" type="ORF">BJZ21_001999</name>
</gene>
<dbReference type="RefSeq" id="WP_179663592.1">
    <property type="nucleotide sequence ID" value="NZ_JACCBG010000001.1"/>
</dbReference>
<dbReference type="InterPro" id="IPR051678">
    <property type="entry name" value="AGP_Transferase"/>
</dbReference>
<proteinExistence type="predicted"/>
<dbReference type="CDD" id="cd05155">
    <property type="entry name" value="APH_ChoK_like_1"/>
    <property type="match status" value="1"/>
</dbReference>